<reference evidence="14" key="2">
    <citation type="submission" date="2015-06" db="EMBL/GenBank/DDBJ databases">
        <authorList>
            <person name="Diene S.M."/>
            <person name="Von Dach E."/>
            <person name="Fankhauser C."/>
            <person name="Schrenzel J."/>
            <person name="Harbarth S."/>
            <person name="Francois P."/>
        </authorList>
    </citation>
    <scope>NUCLEOTIDE SEQUENCE</scope>
    <source>
        <strain evidence="14">MRSA_S26</strain>
    </source>
</reference>
<dbReference type="EMBL" id="CAIIGD010000008">
    <property type="protein sequence ID" value="CAC8227016.1"/>
    <property type="molecule type" value="Genomic_DNA"/>
</dbReference>
<dbReference type="Proteomes" id="UP000459702">
    <property type="component" value="Unassembled WGS sequence"/>
</dbReference>
<dbReference type="EMBL" id="CACUNS010000010">
    <property type="protein sequence ID" value="CAA6100544.1"/>
    <property type="molecule type" value="Genomic_DNA"/>
</dbReference>
<dbReference type="Proteomes" id="UP000443506">
    <property type="component" value="Unassembled WGS sequence"/>
</dbReference>
<reference evidence="17 19" key="5">
    <citation type="submission" date="2018-06" db="EMBL/GenBank/DDBJ databases">
        <authorList>
            <consortium name="Pathogen Informatics"/>
            <person name="Doyle S."/>
        </authorList>
    </citation>
    <scope>NUCLEOTIDE SEQUENCE [LARGE SCALE GENOMIC DNA]</scope>
    <source>
        <strain evidence="17 19">NCTC10702</strain>
    </source>
</reference>
<evidence type="ECO:0000313" key="10">
    <source>
        <dbReference type="EMBL" id="CAC7020869.1"/>
    </source>
</evidence>
<dbReference type="Proteomes" id="UP000507485">
    <property type="component" value="Unassembled WGS sequence"/>
</dbReference>
<dbReference type="SUPFAM" id="SSF53041">
    <property type="entry name" value="Resolvase-like"/>
    <property type="match status" value="1"/>
</dbReference>
<evidence type="ECO:0000313" key="13">
    <source>
        <dbReference type="EMBL" id="KMR57269.1"/>
    </source>
</evidence>
<evidence type="ECO:0000313" key="27">
    <source>
        <dbReference type="Proteomes" id="UP000459702"/>
    </source>
</evidence>
<dbReference type="Gene3D" id="3.40.50.1390">
    <property type="entry name" value="Resolvase, N-terminal catalytic domain"/>
    <property type="match status" value="1"/>
</dbReference>
<dbReference type="InterPro" id="IPR006119">
    <property type="entry name" value="Resolv_N"/>
</dbReference>
<dbReference type="GO" id="GO:0003677">
    <property type="term" value="F:DNA binding"/>
    <property type="evidence" value="ECO:0007669"/>
    <property type="project" value="InterPro"/>
</dbReference>
<evidence type="ECO:0000313" key="8">
    <source>
        <dbReference type="EMBL" id="CAA6362829.1"/>
    </source>
</evidence>
<evidence type="ECO:0000313" key="22">
    <source>
        <dbReference type="Proteomes" id="UP000442696"/>
    </source>
</evidence>
<dbReference type="Proteomes" id="UP000052129">
    <property type="component" value="Unassembled WGS sequence"/>
</dbReference>
<dbReference type="Proteomes" id="UP000459586">
    <property type="component" value="Unassembled WGS sequence"/>
</dbReference>
<protein>
    <submittedName>
        <fullName evidence="2 11">Resolvase</fullName>
    </submittedName>
    <submittedName>
        <fullName evidence="3">Resolvase/integrase, truncated</fullName>
    </submittedName>
</protein>
<dbReference type="AlphaFoldDB" id="A0A0D3Q9I9"/>
<evidence type="ECO:0000313" key="20">
    <source>
        <dbReference type="Proteomes" id="UP000293434"/>
    </source>
</evidence>
<dbReference type="Proteomes" id="UP000507112">
    <property type="component" value="Unassembled WGS sequence"/>
</dbReference>
<proteinExistence type="predicted"/>
<dbReference type="Proteomes" id="UP000442782">
    <property type="component" value="Unassembled WGS sequence"/>
</dbReference>
<evidence type="ECO:0000313" key="6">
    <source>
        <dbReference type="EMBL" id="CAA4689954.1"/>
    </source>
</evidence>
<evidence type="ECO:0000313" key="3">
    <source>
        <dbReference type="EMBL" id="CAA4138021.1"/>
    </source>
</evidence>
<dbReference type="SMR" id="A0A0D3Q9I9"/>
<dbReference type="EMBL" id="LALJ01000039">
    <property type="protein sequence ID" value="KMR35406.1"/>
    <property type="molecule type" value="Genomic_DNA"/>
</dbReference>
<dbReference type="EMBL" id="CACTPI010000009">
    <property type="protein sequence ID" value="CAA4144479.1"/>
    <property type="molecule type" value="Genomic_DNA"/>
</dbReference>
<dbReference type="EMBL" id="LFVP01000007">
    <property type="protein sequence ID" value="KSA79633.1"/>
    <property type="molecule type" value="Genomic_DNA"/>
</dbReference>
<dbReference type="Proteomes" id="UP000443708">
    <property type="component" value="Unassembled WGS sequence"/>
</dbReference>
<evidence type="ECO:0000313" key="19">
    <source>
        <dbReference type="Proteomes" id="UP000254116"/>
    </source>
</evidence>
<dbReference type="EMBL" id="CAIHOM010000005">
    <property type="protein sequence ID" value="CAC7020869.1"/>
    <property type="molecule type" value="Genomic_DNA"/>
</dbReference>
<evidence type="ECO:0000313" key="28">
    <source>
        <dbReference type="Proteomes" id="UP000505390"/>
    </source>
</evidence>
<evidence type="ECO:0000313" key="4">
    <source>
        <dbReference type="EMBL" id="CAA4144479.1"/>
    </source>
</evidence>
<feature type="domain" description="Resolvase/invertase-type recombinase catalytic" evidence="1">
    <location>
        <begin position="1"/>
        <end position="67"/>
    </location>
</feature>
<evidence type="ECO:0000313" key="14">
    <source>
        <dbReference type="EMBL" id="KSA79633.1"/>
    </source>
</evidence>
<dbReference type="Proteomes" id="UP000294017">
    <property type="component" value="Unassembled WGS sequence"/>
</dbReference>
<dbReference type="EMBL" id="RQTF01000402">
    <property type="protein sequence ID" value="RZI03565.1"/>
    <property type="molecule type" value="Genomic_DNA"/>
</dbReference>
<evidence type="ECO:0000313" key="24">
    <source>
        <dbReference type="Proteomes" id="UP000443506"/>
    </source>
</evidence>
<dbReference type="Proteomes" id="UP000442696">
    <property type="component" value="Unassembled WGS sequence"/>
</dbReference>
<evidence type="ECO:0000313" key="23">
    <source>
        <dbReference type="Proteomes" id="UP000442782"/>
    </source>
</evidence>
<dbReference type="PROSITE" id="PS51736">
    <property type="entry name" value="RECOMBINASES_3"/>
    <property type="match status" value="1"/>
</dbReference>
<evidence type="ECO:0000259" key="1">
    <source>
        <dbReference type="PROSITE" id="PS51736"/>
    </source>
</evidence>
<dbReference type="Proteomes" id="UP000293434">
    <property type="component" value="Unassembled WGS sequence"/>
</dbReference>
<evidence type="ECO:0000313" key="5">
    <source>
        <dbReference type="EMBL" id="CAA4384658.1"/>
    </source>
</evidence>
<dbReference type="EMBL" id="CACTQT010000010">
    <property type="protein sequence ID" value="CAA4384658.1"/>
    <property type="molecule type" value="Genomic_DNA"/>
</dbReference>
<evidence type="ECO:0000313" key="2">
    <source>
        <dbReference type="EMBL" id="ATC72325.1"/>
    </source>
</evidence>
<evidence type="ECO:0000313" key="12">
    <source>
        <dbReference type="EMBL" id="KMR35406.1"/>
    </source>
</evidence>
<name>A0A0D3Q9I9_STAAU</name>
<dbReference type="EMBL" id="CACTOE010000012">
    <property type="protein sequence ID" value="CAA4138021.1"/>
    <property type="molecule type" value="Genomic_DNA"/>
</dbReference>
<dbReference type="EMBL" id="UHBY01000003">
    <property type="protein sequence ID" value="SUL37387.1"/>
    <property type="molecule type" value="Genomic_DNA"/>
</dbReference>
<organism evidence="11 29">
    <name type="scientific">Staphylococcus aureus</name>
    <dbReference type="NCBI Taxonomy" id="1280"/>
    <lineage>
        <taxon>Bacteria</taxon>
        <taxon>Bacillati</taxon>
        <taxon>Bacillota</taxon>
        <taxon>Bacilli</taxon>
        <taxon>Bacillales</taxon>
        <taxon>Staphylococcaceae</taxon>
        <taxon>Staphylococcus</taxon>
    </lineage>
</organism>
<dbReference type="EMBL" id="CAIGXB010000001">
    <property type="protein sequence ID" value="CAC5779721.1"/>
    <property type="molecule type" value="Genomic_DNA"/>
</dbReference>
<dbReference type="EMBL" id="CP023391">
    <property type="protein sequence ID" value="ATC72325.1"/>
    <property type="molecule type" value="Genomic_DNA"/>
</dbReference>
<accession>A0A0D3Q9I9</accession>
<dbReference type="InterPro" id="IPR036162">
    <property type="entry name" value="Resolvase-like_N_sf"/>
</dbReference>
<reference evidence="28 29" key="7">
    <citation type="submission" date="2020-06" db="EMBL/GenBank/DDBJ databases">
        <authorList>
            <consortium name="Pathogen Informatics"/>
        </authorList>
    </citation>
    <scope>NUCLEOTIDE SEQUENCE [LARGE SCALE GENOMIC DNA]</scope>
    <source>
        <strain evidence="10 30">A13</strain>
        <strain evidence="11 29">MOS105</strain>
        <strain evidence="4 25">S040_N01_C01</strain>
        <strain evidence="3 23">S087_N01_C01</strain>
        <strain evidence="9 28">SG160</strain>
        <strain evidence="7 27">T012_N10_C04</strain>
        <strain evidence="5 22">T012_N16_C08</strain>
        <strain evidence="6 24">T065_N03_C06</strain>
        <strain evidence="8 26">T197_A02_C01</strain>
    </source>
</reference>
<evidence type="ECO:0000313" key="30">
    <source>
        <dbReference type="Proteomes" id="UP000507485"/>
    </source>
</evidence>
<reference evidence="20 21" key="6">
    <citation type="submission" date="2018-11" db="EMBL/GenBank/DDBJ databases">
        <title>Genomic profiling of Staphylococcus species from a Poultry farm system in KwaZulu-Natal, South Africa.</title>
        <authorList>
            <person name="Amoako D.G."/>
            <person name="Somboro A.M."/>
            <person name="Abia A.L.K."/>
            <person name="Bester L.A."/>
            <person name="Essack S.Y."/>
        </authorList>
    </citation>
    <scope>NUCLEOTIDE SEQUENCE [LARGE SCALE GENOMIC DNA]</scope>
    <source>
        <strain evidence="16 21">SA12</strain>
        <strain evidence="15 20">SA9</strain>
    </source>
</reference>
<reference evidence="12" key="1">
    <citation type="journal article" date="2015" name="J. Infect. Dis.">
        <title>Parallel Epidemics of Community-Associated Methicillin-Resistant Staphylococcus aureus USA300 Infection in North and South America.</title>
        <authorList>
            <person name="Planet P.J."/>
            <person name="Diaz L."/>
            <person name="Kolokotronis S.O."/>
            <person name="Narechania A."/>
            <person name="Reyes J."/>
            <person name="Xing G."/>
            <person name="Rincon S."/>
            <person name="Smith H."/>
            <person name="Panesso D."/>
            <person name="Ryan C."/>
            <person name="Smith D.P."/>
            <person name="Guzman M."/>
            <person name="Zurita J."/>
            <person name="Sebra R."/>
            <person name="Deikus G."/>
            <person name="Nolan R.L."/>
            <person name="Tenover F.C."/>
            <person name="Weinstock G.M."/>
            <person name="Robinson D.A."/>
            <person name="Arias C.A."/>
        </authorList>
    </citation>
    <scope>NUCLEOTIDE SEQUENCE</scope>
    <source>
        <strain evidence="12">CA15</strain>
        <strain evidence="13">M121</strain>
    </source>
</reference>
<evidence type="ECO:0000313" key="16">
    <source>
        <dbReference type="EMBL" id="RZI03565.1"/>
    </source>
</evidence>
<evidence type="ECO:0000313" key="21">
    <source>
        <dbReference type="Proteomes" id="UP000294017"/>
    </source>
</evidence>
<reference evidence="14" key="3">
    <citation type="journal article" date="2016" name="J. Infect. Dis.">
        <title>Comparative Genomics of Community-Associated Methicillin-Resistant Staphylococcus aureus Shows the Emergence of Clone ST8-USA300 in Geneva, Switzerland.</title>
        <authorList>
            <person name="Von Dach E."/>
            <person name="Diene S.M."/>
            <person name="Fankhauser C."/>
            <person name="Schrenzel J."/>
            <person name="Harbarth S."/>
            <person name="Francois P."/>
        </authorList>
    </citation>
    <scope>NUCLEOTIDE SEQUENCE</scope>
    <source>
        <strain evidence="14">MRSA_S26</strain>
    </source>
</reference>
<evidence type="ECO:0000313" key="15">
    <source>
        <dbReference type="EMBL" id="RZH90697.1"/>
    </source>
</evidence>
<dbReference type="Proteomes" id="UP000217245">
    <property type="component" value="Chromosome"/>
</dbReference>
<accession>A0A1E8XAD1</accession>
<gene>
    <name evidence="11" type="primary">hin_2</name>
    <name evidence="9" type="synonym">hin_1</name>
    <name evidence="17" type="synonym">hin_6</name>
    <name evidence="14" type="ORF">ACR79_10960</name>
    <name evidence="2" type="ORF">CNH36_12050</name>
    <name evidence="15" type="ORF">EIG94_14060</name>
    <name evidence="16" type="ORF">EIH03_15220</name>
    <name evidence="13" type="ORF">EP54_06905</name>
    <name evidence="12" type="ORF">EQ90_13045</name>
    <name evidence="17" type="ORF">NCTC10702_03388</name>
    <name evidence="3" type="ORF">SAMEA1029512_01887</name>
    <name evidence="4" type="ORF">SAMEA1029528_02088</name>
    <name evidence="5" type="ORF">SAMEA2078260_01943</name>
    <name evidence="7" type="ORF">SAMEA2078588_01914</name>
    <name evidence="8" type="ORF">SAMEA2080344_01772</name>
    <name evidence="6" type="ORF">SAMEA2081063_01787</name>
    <name evidence="9" type="ORF">SAMEA4008575_00684</name>
    <name evidence="10" type="ORF">SAMEA4552975_02528</name>
    <name evidence="11" type="ORF">SAMEA70146418_02187</name>
</gene>
<evidence type="ECO:0000313" key="29">
    <source>
        <dbReference type="Proteomes" id="UP000507112"/>
    </source>
</evidence>
<dbReference type="EMBL" id="CACTWD010000010">
    <property type="protein sequence ID" value="CAA4689954.1"/>
    <property type="molecule type" value="Genomic_DNA"/>
</dbReference>
<reference evidence="2 18" key="4">
    <citation type="submission" date="2017-09" db="EMBL/GenBank/DDBJ databases">
        <title>A single nucleotide polymorphism in the Staphylococcus aureus virulence regulator SaeR abolishes pathogenesis.</title>
        <authorList>
            <person name="Copin R.J."/>
            <person name="Sause W."/>
            <person name="Shopsin B."/>
            <person name="Torres V.J."/>
        </authorList>
    </citation>
    <scope>NUCLEOTIDE SEQUENCE [LARGE SCALE GENOMIC DNA]</scope>
    <source>
        <strain evidence="18">Newman</strain>
        <strain evidence="2">Newman_D2C</strain>
    </source>
</reference>
<evidence type="ECO:0000313" key="25">
    <source>
        <dbReference type="Proteomes" id="UP000443708"/>
    </source>
</evidence>
<evidence type="ECO:0000313" key="9">
    <source>
        <dbReference type="EMBL" id="CAC5779721.1"/>
    </source>
</evidence>
<evidence type="ECO:0000313" key="18">
    <source>
        <dbReference type="Proteomes" id="UP000217245"/>
    </source>
</evidence>
<dbReference type="EMBL" id="RQTC01000315">
    <property type="protein sequence ID" value="RZH90697.1"/>
    <property type="molecule type" value="Genomic_DNA"/>
</dbReference>
<evidence type="ECO:0000313" key="17">
    <source>
        <dbReference type="EMBL" id="SUL37387.1"/>
    </source>
</evidence>
<dbReference type="Proteomes" id="UP000505390">
    <property type="component" value="Unassembled WGS sequence"/>
</dbReference>
<dbReference type="Pfam" id="PF00239">
    <property type="entry name" value="Resolvase"/>
    <property type="match status" value="1"/>
</dbReference>
<dbReference type="Proteomes" id="UP000254116">
    <property type="component" value="Unassembled WGS sequence"/>
</dbReference>
<evidence type="ECO:0000313" key="26">
    <source>
        <dbReference type="Proteomes" id="UP000459586"/>
    </source>
</evidence>
<dbReference type="EMBL" id="CACURZ010000009">
    <property type="protein sequence ID" value="CAA6362829.1"/>
    <property type="molecule type" value="Genomic_DNA"/>
</dbReference>
<dbReference type="GO" id="GO:0000150">
    <property type="term" value="F:DNA strand exchange activity"/>
    <property type="evidence" value="ECO:0007669"/>
    <property type="project" value="InterPro"/>
</dbReference>
<evidence type="ECO:0000313" key="7">
    <source>
        <dbReference type="EMBL" id="CAA6100544.1"/>
    </source>
</evidence>
<dbReference type="EMBL" id="LALQ01000024">
    <property type="protein sequence ID" value="KMR57269.1"/>
    <property type="molecule type" value="Genomic_DNA"/>
</dbReference>
<evidence type="ECO:0000313" key="11">
    <source>
        <dbReference type="EMBL" id="CAC8227016.1"/>
    </source>
</evidence>
<sequence length="67" mass="7815">MIVYQRKINIDTLKEFGCGCVYSERISGVKRTELVKCLDYLRESDTLVVYQLDRLGRTTKLLIELSQ</sequence>